<sequence>MAGEIARALITALLFVAISGGFAFPRVLRQSVLEANQNPPDVIEYDYDQSSPEPDGTTPSVFLELSTATALPEEVKEDLNKLAVIVEKEERERGHHMTRSELQEVEKQLEEVPWRQRQKRPEGLPRLFY</sequence>
<evidence type="ECO:0000313" key="2">
    <source>
        <dbReference type="Proteomes" id="UP000708208"/>
    </source>
</evidence>
<organism evidence="1 2">
    <name type="scientific">Allacma fusca</name>
    <dbReference type="NCBI Taxonomy" id="39272"/>
    <lineage>
        <taxon>Eukaryota</taxon>
        <taxon>Metazoa</taxon>
        <taxon>Ecdysozoa</taxon>
        <taxon>Arthropoda</taxon>
        <taxon>Hexapoda</taxon>
        <taxon>Collembola</taxon>
        <taxon>Symphypleona</taxon>
        <taxon>Sminthuridae</taxon>
        <taxon>Allacma</taxon>
    </lineage>
</organism>
<reference evidence="1" key="1">
    <citation type="submission" date="2021-06" db="EMBL/GenBank/DDBJ databases">
        <authorList>
            <person name="Hodson N. C."/>
            <person name="Mongue J. A."/>
            <person name="Jaron S. K."/>
        </authorList>
    </citation>
    <scope>NUCLEOTIDE SEQUENCE</scope>
</reference>
<dbReference type="Proteomes" id="UP000708208">
    <property type="component" value="Unassembled WGS sequence"/>
</dbReference>
<accession>A0A8J2J7Y1</accession>
<gene>
    <name evidence="1" type="ORF">AFUS01_LOCUS2245</name>
</gene>
<proteinExistence type="predicted"/>
<name>A0A8J2J7Y1_9HEXA</name>
<dbReference type="EMBL" id="CAJVCH010012792">
    <property type="protein sequence ID" value="CAG7673186.1"/>
    <property type="molecule type" value="Genomic_DNA"/>
</dbReference>
<comment type="caution">
    <text evidence="1">The sequence shown here is derived from an EMBL/GenBank/DDBJ whole genome shotgun (WGS) entry which is preliminary data.</text>
</comment>
<dbReference type="AlphaFoldDB" id="A0A8J2J7Y1"/>
<protein>
    <submittedName>
        <fullName evidence="1">Uncharacterized protein</fullName>
    </submittedName>
</protein>
<keyword evidence="2" id="KW-1185">Reference proteome</keyword>
<evidence type="ECO:0000313" key="1">
    <source>
        <dbReference type="EMBL" id="CAG7673186.1"/>
    </source>
</evidence>